<dbReference type="EMBL" id="JBBKAK010000001">
    <property type="protein sequence ID" value="MEJ8670163.1"/>
    <property type="molecule type" value="Genomic_DNA"/>
</dbReference>
<feature type="compositionally biased region" description="Basic and acidic residues" evidence="1">
    <location>
        <begin position="39"/>
        <end position="48"/>
    </location>
</feature>
<proteinExistence type="predicted"/>
<dbReference type="Proteomes" id="UP001376459">
    <property type="component" value="Unassembled WGS sequence"/>
</dbReference>
<feature type="compositionally biased region" description="Basic and acidic residues" evidence="1">
    <location>
        <begin position="10"/>
        <end position="25"/>
    </location>
</feature>
<name>A0ABU8UNP4_9ACTN</name>
<evidence type="ECO:0000256" key="1">
    <source>
        <dbReference type="SAM" id="MobiDB-lite"/>
    </source>
</evidence>
<organism evidence="2 3">
    <name type="scientific">Streptomyces machairae</name>
    <dbReference type="NCBI Taxonomy" id="3134109"/>
    <lineage>
        <taxon>Bacteria</taxon>
        <taxon>Bacillati</taxon>
        <taxon>Actinomycetota</taxon>
        <taxon>Actinomycetes</taxon>
        <taxon>Kitasatosporales</taxon>
        <taxon>Streptomycetaceae</taxon>
        <taxon>Streptomyces</taxon>
    </lineage>
</organism>
<keyword evidence="3" id="KW-1185">Reference proteome</keyword>
<gene>
    <name evidence="2" type="ORF">WKI71_22315</name>
</gene>
<evidence type="ECO:0000313" key="3">
    <source>
        <dbReference type="Proteomes" id="UP001376459"/>
    </source>
</evidence>
<feature type="region of interest" description="Disordered" evidence="1">
    <location>
        <begin position="1"/>
        <end position="48"/>
    </location>
</feature>
<accession>A0ABU8UNP4</accession>
<evidence type="ECO:0000313" key="2">
    <source>
        <dbReference type="EMBL" id="MEJ8670163.1"/>
    </source>
</evidence>
<sequence length="48" mass="5518">MADESPIDLPMRKPGETLPEQERARRLFIGPPGLPPIVRRPEKGRREQ</sequence>
<protein>
    <submittedName>
        <fullName evidence="2">Uncharacterized protein</fullName>
    </submittedName>
</protein>
<reference evidence="2 3" key="1">
    <citation type="submission" date="2024-03" db="EMBL/GenBank/DDBJ databases">
        <title>Novel Streptomyces species of biotechnological and ecological value are a feature of Machair soil.</title>
        <authorList>
            <person name="Prole J.R."/>
            <person name="Goodfellow M."/>
            <person name="Allenby N."/>
            <person name="Ward A.C."/>
        </authorList>
    </citation>
    <scope>NUCLEOTIDE SEQUENCE [LARGE SCALE GENOMIC DNA]</scope>
    <source>
        <strain evidence="2 3">MS1.AVA.1</strain>
    </source>
</reference>
<comment type="caution">
    <text evidence="2">The sequence shown here is derived from an EMBL/GenBank/DDBJ whole genome shotgun (WGS) entry which is preliminary data.</text>
</comment>